<dbReference type="RefSeq" id="WP_041893280.1">
    <property type="nucleotide sequence ID" value="NZ_CP010817.1"/>
</dbReference>
<proteinExistence type="predicted"/>
<sequence>MSKLSDLLFGKSQYLLYAGSFSEDYNLRVKNSFKMGKENPIISLETISDLVLKQEVKNDRIFNTIELKTIKGITESDQMRPHLEQSLLLADITKVIEVQRNTRGKVTAVTNMDSLWEDWKKWQKTHLLELIPEDRNRKRFIENYERGLKDFDYSFRNNLQYLLLLPEIYEITSPPIPYYNYNTSVHSFISRMLGAELKYFYTMELSTLKQEGEVMDMGLTIVLDEKSEHIKILKPYYEQMGVDLTNFRFALEISYLLEKSTSKIMSAKLNLIEHLHQDMFYQIEMELTINK</sequence>
<gene>
    <name evidence="1" type="ORF">SAMN04488089_105187</name>
</gene>
<dbReference type="KEGG" id="mpw:MPR_2683"/>
<protein>
    <submittedName>
        <fullName evidence="1">Uncharacterized protein</fullName>
    </submittedName>
</protein>
<organism evidence="1 2">
    <name type="scientific">Myroides profundi</name>
    <dbReference type="NCBI Taxonomy" id="480520"/>
    <lineage>
        <taxon>Bacteria</taxon>
        <taxon>Pseudomonadati</taxon>
        <taxon>Bacteroidota</taxon>
        <taxon>Flavobacteriia</taxon>
        <taxon>Flavobacteriales</taxon>
        <taxon>Flavobacteriaceae</taxon>
        <taxon>Myroides</taxon>
    </lineage>
</organism>
<dbReference type="Proteomes" id="UP000183496">
    <property type="component" value="Unassembled WGS sequence"/>
</dbReference>
<dbReference type="EMBL" id="FOFY01000005">
    <property type="protein sequence ID" value="SEQ73269.1"/>
    <property type="molecule type" value="Genomic_DNA"/>
</dbReference>
<dbReference type="AlphaFoldDB" id="A0AAJ4W3E5"/>
<name>A0AAJ4W3E5_MYRPR</name>
<reference evidence="1 2" key="1">
    <citation type="submission" date="2016-10" db="EMBL/GenBank/DDBJ databases">
        <authorList>
            <person name="Varghese N."/>
            <person name="Submissions S."/>
        </authorList>
    </citation>
    <scope>NUCLEOTIDE SEQUENCE [LARGE SCALE GENOMIC DNA]</scope>
    <source>
        <strain evidence="2">DSM 19823 / KCTC 23066 / CCTCC M 208030 / D25</strain>
    </source>
</reference>
<evidence type="ECO:0000313" key="2">
    <source>
        <dbReference type="Proteomes" id="UP000183496"/>
    </source>
</evidence>
<comment type="caution">
    <text evidence="1">The sequence shown here is derived from an EMBL/GenBank/DDBJ whole genome shotgun (WGS) entry which is preliminary data.</text>
</comment>
<accession>A0AAJ4W3E5</accession>
<keyword evidence="2" id="KW-1185">Reference proteome</keyword>
<evidence type="ECO:0000313" key="1">
    <source>
        <dbReference type="EMBL" id="SEQ73269.1"/>
    </source>
</evidence>